<dbReference type="GO" id="GO:0019622">
    <property type="term" value="P:3-(3-hydroxy)phenylpropionate catabolic process"/>
    <property type="evidence" value="ECO:0007669"/>
    <property type="project" value="TreeGrafter"/>
</dbReference>
<accession>A0A9X2RGQ6</accession>
<dbReference type="Proteomes" id="UP001139125">
    <property type="component" value="Unassembled WGS sequence"/>
</dbReference>
<protein>
    <submittedName>
        <fullName evidence="3">FAD-dependent monooxygenase</fullName>
    </submittedName>
</protein>
<organism evidence="3 4">
    <name type="scientific">Gracilimonas sediminicola</name>
    <dbReference type="NCBI Taxonomy" id="2952158"/>
    <lineage>
        <taxon>Bacteria</taxon>
        <taxon>Pseudomonadati</taxon>
        <taxon>Balneolota</taxon>
        <taxon>Balneolia</taxon>
        <taxon>Balneolales</taxon>
        <taxon>Balneolaceae</taxon>
        <taxon>Gracilimonas</taxon>
    </lineage>
</organism>
<reference evidence="3" key="1">
    <citation type="submission" date="2022-06" db="EMBL/GenBank/DDBJ databases">
        <title>Gracilimonas sp. CAU 1638 isolated from sea sediment.</title>
        <authorList>
            <person name="Kim W."/>
        </authorList>
    </citation>
    <scope>NUCLEOTIDE SEQUENCE</scope>
    <source>
        <strain evidence="3">CAU 1638</strain>
    </source>
</reference>
<sequence>MTRTKPDIPVVIVGGGPVGLFLAICLIKEGIECRVLEKRKEPIPDSRSLGIHPVSLELFDEVGITEQFLSAGLKIRKGIALTKDQKLGEISFENCPTPHNYILACPQFTIEKILRNELQKLDEDALITGATVKHFDEYGQFVEITYSIDQQANQRITTDYIIGCDGKNSAIRQKASIHYSGKRYNDTYIMGDFEDTTDFGPDAAVFLLKEGLIECFPLPNGMRRWVVKTDDYIPEPSQLKLATLVQDRLDYDLFGIKSTMLSSFGVQHFMAETFAKGRVLLAGDAAHVVSPIGGQGMNLGWLDCRVLADSFAQIKNKESGIAEQIFREYSEHQRSIAKKVARRAEINMALGRKQRMPVFRNLFVKGMLHSPLKNKVAEIFTMRGLGSWWI</sequence>
<keyword evidence="3" id="KW-0503">Monooxygenase</keyword>
<evidence type="ECO:0000313" key="4">
    <source>
        <dbReference type="Proteomes" id="UP001139125"/>
    </source>
</evidence>
<name>A0A9X2RGQ6_9BACT</name>
<dbReference type="InterPro" id="IPR050631">
    <property type="entry name" value="PheA/TfdB_FAD_monoxygenase"/>
</dbReference>
<dbReference type="PANTHER" id="PTHR43476">
    <property type="entry name" value="3-(3-HYDROXY-PHENYL)PROPIONATE/3-HYDROXYCINNAMIC ACID HYDROXYLASE"/>
    <property type="match status" value="1"/>
</dbReference>
<dbReference type="RefSeq" id="WP_255134566.1">
    <property type="nucleotide sequence ID" value="NZ_JANDBC010000001.1"/>
</dbReference>
<dbReference type="PANTHER" id="PTHR43476:SF3">
    <property type="entry name" value="FAD-BINDING MONOOXYGENASE"/>
    <property type="match status" value="1"/>
</dbReference>
<evidence type="ECO:0000259" key="2">
    <source>
        <dbReference type="Pfam" id="PF01494"/>
    </source>
</evidence>
<evidence type="ECO:0000313" key="3">
    <source>
        <dbReference type="EMBL" id="MCP9291703.1"/>
    </source>
</evidence>
<dbReference type="InterPro" id="IPR002938">
    <property type="entry name" value="FAD-bd"/>
</dbReference>
<dbReference type="Pfam" id="PF01494">
    <property type="entry name" value="FAD_binding_3"/>
    <property type="match status" value="1"/>
</dbReference>
<gene>
    <name evidence="3" type="ORF">NM125_08945</name>
</gene>
<dbReference type="Gene3D" id="3.30.70.2450">
    <property type="match status" value="1"/>
</dbReference>
<dbReference type="SUPFAM" id="SSF51905">
    <property type="entry name" value="FAD/NAD(P)-binding domain"/>
    <property type="match status" value="1"/>
</dbReference>
<keyword evidence="4" id="KW-1185">Reference proteome</keyword>
<dbReference type="GO" id="GO:0008688">
    <property type="term" value="F:3-(3-hydroxyphenyl)propionate hydroxylase activity"/>
    <property type="evidence" value="ECO:0007669"/>
    <property type="project" value="TreeGrafter"/>
</dbReference>
<proteinExistence type="predicted"/>
<evidence type="ECO:0000256" key="1">
    <source>
        <dbReference type="ARBA" id="ARBA00023002"/>
    </source>
</evidence>
<dbReference type="Gene3D" id="3.50.50.60">
    <property type="entry name" value="FAD/NAD(P)-binding domain"/>
    <property type="match status" value="1"/>
</dbReference>
<comment type="caution">
    <text evidence="3">The sequence shown here is derived from an EMBL/GenBank/DDBJ whole genome shotgun (WGS) entry which is preliminary data.</text>
</comment>
<dbReference type="PRINTS" id="PR00420">
    <property type="entry name" value="RNGMNOXGNASE"/>
</dbReference>
<dbReference type="InterPro" id="IPR036188">
    <property type="entry name" value="FAD/NAD-bd_sf"/>
</dbReference>
<dbReference type="EMBL" id="JANDBC010000001">
    <property type="protein sequence ID" value="MCP9291703.1"/>
    <property type="molecule type" value="Genomic_DNA"/>
</dbReference>
<dbReference type="AlphaFoldDB" id="A0A9X2RGQ6"/>
<dbReference type="GO" id="GO:0071949">
    <property type="term" value="F:FAD binding"/>
    <property type="evidence" value="ECO:0007669"/>
    <property type="project" value="InterPro"/>
</dbReference>
<keyword evidence="1" id="KW-0560">Oxidoreductase</keyword>
<feature type="domain" description="FAD-binding" evidence="2">
    <location>
        <begin position="8"/>
        <end position="344"/>
    </location>
</feature>